<dbReference type="InterPro" id="IPR045851">
    <property type="entry name" value="AMP-bd_C_sf"/>
</dbReference>
<reference evidence="3 4" key="1">
    <citation type="submission" date="2014-05" db="EMBL/GenBank/DDBJ databases">
        <title>Draft Genome Sequence of Kitasatospora cheerisanensis KCTC 2395.</title>
        <authorList>
            <person name="Nam D.H."/>
        </authorList>
    </citation>
    <scope>NUCLEOTIDE SEQUENCE [LARGE SCALE GENOMIC DNA]</scope>
    <source>
        <strain evidence="3 4">KCTC 2395</strain>
    </source>
</reference>
<dbReference type="InterPro" id="IPR020845">
    <property type="entry name" value="AMP-binding_CS"/>
</dbReference>
<dbReference type="Gene3D" id="3.40.50.12780">
    <property type="entry name" value="N-terminal domain of ligase-like"/>
    <property type="match status" value="1"/>
</dbReference>
<feature type="domain" description="AMP-dependent synthetase/ligase" evidence="1">
    <location>
        <begin position="18"/>
        <end position="383"/>
    </location>
</feature>
<dbReference type="RefSeq" id="WP_035865197.1">
    <property type="nucleotide sequence ID" value="NZ_KK853997.1"/>
</dbReference>
<keyword evidence="4" id="KW-1185">Reference proteome</keyword>
<proteinExistence type="predicted"/>
<organism evidence="3 4">
    <name type="scientific">Kitasatospora cheerisanensis KCTC 2395</name>
    <dbReference type="NCBI Taxonomy" id="1348663"/>
    <lineage>
        <taxon>Bacteria</taxon>
        <taxon>Bacillati</taxon>
        <taxon>Actinomycetota</taxon>
        <taxon>Actinomycetes</taxon>
        <taxon>Kitasatosporales</taxon>
        <taxon>Streptomycetaceae</taxon>
        <taxon>Kitasatospora</taxon>
    </lineage>
</organism>
<dbReference type="InterPro" id="IPR042099">
    <property type="entry name" value="ANL_N_sf"/>
</dbReference>
<evidence type="ECO:0000259" key="2">
    <source>
        <dbReference type="Pfam" id="PF13193"/>
    </source>
</evidence>
<gene>
    <name evidence="3" type="ORF">KCH_45120</name>
</gene>
<dbReference type="Proteomes" id="UP000027178">
    <property type="component" value="Unassembled WGS sequence"/>
</dbReference>
<evidence type="ECO:0000259" key="1">
    <source>
        <dbReference type="Pfam" id="PF00501"/>
    </source>
</evidence>
<dbReference type="InterPro" id="IPR025110">
    <property type="entry name" value="AMP-bd_C"/>
</dbReference>
<dbReference type="PATRIC" id="fig|1348663.4.peg.4353"/>
<dbReference type="eggNOG" id="COG0318">
    <property type="taxonomic scope" value="Bacteria"/>
</dbReference>
<comment type="caution">
    <text evidence="3">The sequence shown here is derived from an EMBL/GenBank/DDBJ whole genome shotgun (WGS) entry which is preliminary data.</text>
</comment>
<protein>
    <recommendedName>
        <fullName evidence="5">Fatty acid--CoA ligase</fullName>
    </recommendedName>
</protein>
<dbReference type="CDD" id="cd04433">
    <property type="entry name" value="AFD_class_I"/>
    <property type="match status" value="1"/>
</dbReference>
<dbReference type="InterPro" id="IPR000873">
    <property type="entry name" value="AMP-dep_synth/lig_dom"/>
</dbReference>
<dbReference type="Gene3D" id="3.30.300.30">
    <property type="match status" value="1"/>
</dbReference>
<dbReference type="PANTHER" id="PTHR43767">
    <property type="entry name" value="LONG-CHAIN-FATTY-ACID--COA LIGASE"/>
    <property type="match status" value="1"/>
</dbReference>
<dbReference type="PANTHER" id="PTHR43767:SF7">
    <property type="entry name" value="MEDIUM_LONG-CHAIN-FATTY-ACID--COA LIGASE FADD8"/>
    <property type="match status" value="1"/>
</dbReference>
<evidence type="ECO:0000313" key="3">
    <source>
        <dbReference type="EMBL" id="KDN83863.1"/>
    </source>
</evidence>
<name>A0A066YQN6_9ACTN</name>
<evidence type="ECO:0008006" key="5">
    <source>
        <dbReference type="Google" id="ProtNLM"/>
    </source>
</evidence>
<dbReference type="Pfam" id="PF00501">
    <property type="entry name" value="AMP-binding"/>
    <property type="match status" value="1"/>
</dbReference>
<dbReference type="HOGENOM" id="CLU_000022_59_0_11"/>
<dbReference type="AlphaFoldDB" id="A0A066YQN6"/>
<feature type="domain" description="AMP-binding enzyme C-terminal" evidence="2">
    <location>
        <begin position="434"/>
        <end position="508"/>
    </location>
</feature>
<sequence length="521" mass="55088">MTRPADDCYALAILAALAADPDRTAVHWRGQDVPAGRLARRVADTVHALRKLGVGPGSTVAVLVSPNSPVMLTVRYAAHLLGGAVTYVRGTNPGSTAYVLSPDAQLRILFDSAAQVLFTDAENLDRARQLADRAPGRFVLAEDGPISDDGAAPLAADRAGLLAELGELPVRDPEELALLSFSSGSTGKPKGVCVTTRVWEGTVLGTLPLVGEPDPRVLVATPLSFVVGPVADAVLRLGGLVVLHEGFDAAQAVDAIARHGITRTFMATPHLYRTMEVVKAGGTDLSTLKALIYTGVMAAPAKLEEAAALLGPVLLQAYGSAEAGRISILLPHEHDDPRLRTTVGRPFPEVELRVVDQESGGELPAGEVGEVWVRSPNLMAGYLGDPALTSQVLQGGWYRTGDIGHLDEQGYLSLVDRVADVVKTDGVKIYPAVVEREIATLPGVADVAVYGIRDRDNLEHVHAAVVLAPGAQRDAAAIRARIGSVLTPVHAPEEIRFLDELPLGVSGKPDKNVLRERYPLD</sequence>
<accession>A0A066YQN6</accession>
<dbReference type="EMBL" id="JNBY01000094">
    <property type="protein sequence ID" value="KDN83863.1"/>
    <property type="molecule type" value="Genomic_DNA"/>
</dbReference>
<evidence type="ECO:0000313" key="4">
    <source>
        <dbReference type="Proteomes" id="UP000027178"/>
    </source>
</evidence>
<dbReference type="InterPro" id="IPR050237">
    <property type="entry name" value="ATP-dep_AMP-bd_enzyme"/>
</dbReference>
<dbReference type="GO" id="GO:0016877">
    <property type="term" value="F:ligase activity, forming carbon-sulfur bonds"/>
    <property type="evidence" value="ECO:0007669"/>
    <property type="project" value="UniProtKB-ARBA"/>
</dbReference>
<dbReference type="Pfam" id="PF13193">
    <property type="entry name" value="AMP-binding_C"/>
    <property type="match status" value="1"/>
</dbReference>
<dbReference type="PROSITE" id="PS00455">
    <property type="entry name" value="AMP_BINDING"/>
    <property type="match status" value="1"/>
</dbReference>
<dbReference type="SUPFAM" id="SSF56801">
    <property type="entry name" value="Acetyl-CoA synthetase-like"/>
    <property type="match status" value="1"/>
</dbReference>